<reference evidence="4 5" key="1">
    <citation type="journal article" date="2021" name="Commun. Biol.">
        <title>The genome of Shorea leprosula (Dipterocarpaceae) highlights the ecological relevance of drought in aseasonal tropical rainforests.</title>
        <authorList>
            <person name="Ng K.K.S."/>
            <person name="Kobayashi M.J."/>
            <person name="Fawcett J.A."/>
            <person name="Hatakeyama M."/>
            <person name="Paape T."/>
            <person name="Ng C.H."/>
            <person name="Ang C.C."/>
            <person name="Tnah L.H."/>
            <person name="Lee C.T."/>
            <person name="Nishiyama T."/>
            <person name="Sese J."/>
            <person name="O'Brien M.J."/>
            <person name="Copetti D."/>
            <person name="Mohd Noor M.I."/>
            <person name="Ong R.C."/>
            <person name="Putra M."/>
            <person name="Sireger I.Z."/>
            <person name="Indrioko S."/>
            <person name="Kosugi Y."/>
            <person name="Izuno A."/>
            <person name="Isagi Y."/>
            <person name="Lee S.L."/>
            <person name="Shimizu K.K."/>
        </authorList>
    </citation>
    <scope>NUCLEOTIDE SEQUENCE [LARGE SCALE GENOMIC DNA]</scope>
    <source>
        <strain evidence="4">214</strain>
    </source>
</reference>
<feature type="compositionally biased region" description="Basic and acidic residues" evidence="1">
    <location>
        <begin position="109"/>
        <end position="121"/>
    </location>
</feature>
<dbReference type="InterPro" id="IPR006869">
    <property type="entry name" value="DUF547"/>
</dbReference>
<evidence type="ECO:0000259" key="2">
    <source>
        <dbReference type="Pfam" id="PF04784"/>
    </source>
</evidence>
<evidence type="ECO:0000313" key="5">
    <source>
        <dbReference type="Proteomes" id="UP001054252"/>
    </source>
</evidence>
<evidence type="ECO:0000259" key="3">
    <source>
        <dbReference type="Pfam" id="PF14389"/>
    </source>
</evidence>
<feature type="domain" description="Ternary complex factor MIP1 leucine-zipper" evidence="3">
    <location>
        <begin position="18"/>
        <end position="97"/>
    </location>
</feature>
<evidence type="ECO:0008006" key="6">
    <source>
        <dbReference type="Google" id="ProtNLM"/>
    </source>
</evidence>
<evidence type="ECO:0000256" key="1">
    <source>
        <dbReference type="SAM" id="MobiDB-lite"/>
    </source>
</evidence>
<dbReference type="EMBL" id="BPVZ01000065">
    <property type="protein sequence ID" value="GKV24343.1"/>
    <property type="molecule type" value="Genomic_DNA"/>
</dbReference>
<sequence length="558" mass="63570">MGQQNGHDKERNSQASNYQVKDTLKQEISHLQEQLHDQFVIRRALEKALSFRPLSYDIAVEKSIPKAAKELIKEISVLELEVVYLEKYLLSLYRKTLDPRISSLSTMEEIPKSTSPEHKGMVSEVPGQDITSEKENSSILSSGLMSSSTGHSFREYDDISGSRKLLDFGIHRSHSSLSHHSARAVRKATDSFHSLPLSMQADMDASNEHFETSIPDRVMGMPNSLSEEMIKCISAIYCELADPPLINHDYLSSPISYSSDLISSQGQGDIGSQESGRFSSFNSHCDNSFSIVKSMELGGPYCTMAKVQWICQDSKKLRNIEHKVQHYKSLVYQLEEVDVRRMENEEKLAFWINVHNSLVMHAFLVHGVPKNNLKRVSLLLKAAYNVGGQIINIDMIQSSILGCRLPRPGQWLRFLFPSKTKVKVGDPRKAYAIEQPEPLLYFALCSGSFSDPAVRMYTSEKVFQQLEVAKEDYIQSNFSFNKEKKILMPKIMEYFAKDSDICQAVLVQMVEEFMPQSLRKNIQQSCHRKRGKSIEWIPHNFAFQYLLSRDLVGDLLLY</sequence>
<dbReference type="InterPro" id="IPR025757">
    <property type="entry name" value="MIP1_Leuzipper"/>
</dbReference>
<dbReference type="PANTHER" id="PTHR23054:SF20">
    <property type="entry name" value="DUF547 DOMAIN-CONTAINING PROTEIN"/>
    <property type="match status" value="1"/>
</dbReference>
<proteinExistence type="predicted"/>
<dbReference type="Proteomes" id="UP001054252">
    <property type="component" value="Unassembled WGS sequence"/>
</dbReference>
<keyword evidence="5" id="KW-1185">Reference proteome</keyword>
<protein>
    <recommendedName>
        <fullName evidence="6">Ternary complex factor MIP1, leucine-zipper</fullName>
    </recommendedName>
</protein>
<organism evidence="4 5">
    <name type="scientific">Rubroshorea leprosula</name>
    <dbReference type="NCBI Taxonomy" id="152421"/>
    <lineage>
        <taxon>Eukaryota</taxon>
        <taxon>Viridiplantae</taxon>
        <taxon>Streptophyta</taxon>
        <taxon>Embryophyta</taxon>
        <taxon>Tracheophyta</taxon>
        <taxon>Spermatophyta</taxon>
        <taxon>Magnoliopsida</taxon>
        <taxon>eudicotyledons</taxon>
        <taxon>Gunneridae</taxon>
        <taxon>Pentapetalae</taxon>
        <taxon>rosids</taxon>
        <taxon>malvids</taxon>
        <taxon>Malvales</taxon>
        <taxon>Dipterocarpaceae</taxon>
        <taxon>Rubroshorea</taxon>
    </lineage>
</organism>
<gene>
    <name evidence="4" type="ORF">SLEP1_g33969</name>
</gene>
<dbReference type="AlphaFoldDB" id="A0AAV5KIE9"/>
<feature type="region of interest" description="Disordered" evidence="1">
    <location>
        <begin position="108"/>
        <end position="149"/>
    </location>
</feature>
<dbReference type="Pfam" id="PF04784">
    <property type="entry name" value="DUF547"/>
    <property type="match status" value="1"/>
</dbReference>
<feature type="compositionally biased region" description="Low complexity" evidence="1">
    <location>
        <begin position="137"/>
        <end position="149"/>
    </location>
</feature>
<dbReference type="Pfam" id="PF14389">
    <property type="entry name" value="Lzipper-MIP1"/>
    <property type="match status" value="1"/>
</dbReference>
<name>A0AAV5KIE9_9ROSI</name>
<evidence type="ECO:0000313" key="4">
    <source>
        <dbReference type="EMBL" id="GKV24343.1"/>
    </source>
</evidence>
<dbReference type="PANTHER" id="PTHR23054">
    <property type="entry name" value="TERNARY COMPLEX FACTOR MIP1, LEUCINE-ZIPPER-RELATED"/>
    <property type="match status" value="1"/>
</dbReference>
<comment type="caution">
    <text evidence="4">The sequence shown here is derived from an EMBL/GenBank/DDBJ whole genome shotgun (WGS) entry which is preliminary data.</text>
</comment>
<accession>A0AAV5KIE9</accession>
<feature type="domain" description="DUF547" evidence="2">
    <location>
        <begin position="340"/>
        <end position="474"/>
    </location>
</feature>